<dbReference type="FunFam" id="3.40.430.10:FF:000001">
    <property type="entry name" value="Dihydrofolate reductase"/>
    <property type="match status" value="1"/>
</dbReference>
<protein>
    <recommendedName>
        <fullName evidence="3 8">Dihydrofolate reductase</fullName>
        <ecNumber evidence="3 8">1.5.1.3</ecNumber>
    </recommendedName>
</protein>
<organism evidence="10 11">
    <name type="scientific">Buchnera aphidicola subsp. Uroleucon sonchi</name>
    <dbReference type="NCBI Taxonomy" id="118118"/>
    <lineage>
        <taxon>Bacteria</taxon>
        <taxon>Pseudomonadati</taxon>
        <taxon>Pseudomonadota</taxon>
        <taxon>Gammaproteobacteria</taxon>
        <taxon>Enterobacterales</taxon>
        <taxon>Erwiniaceae</taxon>
        <taxon>Buchnera</taxon>
    </lineage>
</organism>
<comment type="catalytic activity">
    <reaction evidence="8">
        <text>(6S)-5,6,7,8-tetrahydrofolate + NADP(+) = 7,8-dihydrofolate + NADPH + H(+)</text>
        <dbReference type="Rhea" id="RHEA:15009"/>
        <dbReference type="ChEBI" id="CHEBI:15378"/>
        <dbReference type="ChEBI" id="CHEBI:57451"/>
        <dbReference type="ChEBI" id="CHEBI:57453"/>
        <dbReference type="ChEBI" id="CHEBI:57783"/>
        <dbReference type="ChEBI" id="CHEBI:58349"/>
        <dbReference type="EC" id="1.5.1.3"/>
    </reaction>
</comment>
<evidence type="ECO:0000256" key="2">
    <source>
        <dbReference type="ARBA" id="ARBA00009539"/>
    </source>
</evidence>
<dbReference type="GO" id="GO:0046452">
    <property type="term" value="P:dihydrofolate metabolic process"/>
    <property type="evidence" value="ECO:0007669"/>
    <property type="project" value="TreeGrafter"/>
</dbReference>
<dbReference type="Proteomes" id="UP000502958">
    <property type="component" value="Chromosome"/>
</dbReference>
<dbReference type="UniPathway" id="UPA00077">
    <property type="reaction ID" value="UER00158"/>
</dbReference>
<accession>A0A6C1FB36</accession>
<dbReference type="CDD" id="cd00209">
    <property type="entry name" value="DHFR"/>
    <property type="match status" value="1"/>
</dbReference>
<reference evidence="10 11" key="1">
    <citation type="submission" date="2020-01" db="EMBL/GenBank/DDBJ databases">
        <title>Complete genome of Buchnera aphidicola isolated from Chaitophorus populeti.</title>
        <authorList>
            <person name="Park J."/>
            <person name="Xi H."/>
        </authorList>
    </citation>
    <scope>NUCLEOTIDE SEQUENCE [LARGE SCALE GENOMIC DNA]</scope>
    <source>
        <strain evidence="10 11">UsonBac</strain>
    </source>
</reference>
<dbReference type="GO" id="GO:0046654">
    <property type="term" value="P:tetrahydrofolate biosynthetic process"/>
    <property type="evidence" value="ECO:0007669"/>
    <property type="project" value="UniProtKB-UniPathway"/>
</dbReference>
<dbReference type="GO" id="GO:0004146">
    <property type="term" value="F:dihydrofolate reductase activity"/>
    <property type="evidence" value="ECO:0007669"/>
    <property type="project" value="UniProtKB-EC"/>
</dbReference>
<evidence type="ECO:0000256" key="8">
    <source>
        <dbReference type="PIRNR" id="PIRNR000194"/>
    </source>
</evidence>
<keyword evidence="6 8" id="KW-0560">Oxidoreductase</keyword>
<dbReference type="GO" id="GO:0070401">
    <property type="term" value="F:NADP+ binding"/>
    <property type="evidence" value="ECO:0007669"/>
    <property type="project" value="UniProtKB-ARBA"/>
</dbReference>
<dbReference type="EMBL" id="CP047588">
    <property type="protein sequence ID" value="QIE01887.1"/>
    <property type="molecule type" value="Genomic_DNA"/>
</dbReference>
<gene>
    <name evidence="10" type="primary">folA</name>
    <name evidence="10" type="ORF">GUU85_00660</name>
</gene>
<evidence type="ECO:0000256" key="7">
    <source>
        <dbReference type="ARBA" id="ARBA00025067"/>
    </source>
</evidence>
<dbReference type="EC" id="1.5.1.3" evidence="3 8"/>
<keyword evidence="4 8" id="KW-0554">One-carbon metabolism</keyword>
<dbReference type="PRINTS" id="PR00070">
    <property type="entry name" value="DHFR"/>
</dbReference>
<dbReference type="PANTHER" id="PTHR48069:SF3">
    <property type="entry name" value="DIHYDROFOLATE REDUCTASE"/>
    <property type="match status" value="1"/>
</dbReference>
<dbReference type="Gene3D" id="3.40.430.10">
    <property type="entry name" value="Dihydrofolate Reductase, subunit A"/>
    <property type="match status" value="1"/>
</dbReference>
<dbReference type="NCBIfam" id="NF008037">
    <property type="entry name" value="PRK10769.1"/>
    <property type="match status" value="1"/>
</dbReference>
<dbReference type="GO" id="GO:0006730">
    <property type="term" value="P:one-carbon metabolic process"/>
    <property type="evidence" value="ECO:0007669"/>
    <property type="project" value="UniProtKB-KW"/>
</dbReference>
<name>A0A6C1FB36_BUCUN</name>
<evidence type="ECO:0000313" key="10">
    <source>
        <dbReference type="EMBL" id="QIE01887.1"/>
    </source>
</evidence>
<dbReference type="AlphaFoldDB" id="A0A6C1FB36"/>
<proteinExistence type="inferred from homology"/>
<dbReference type="PIRSF" id="PIRSF000194">
    <property type="entry name" value="DHFR"/>
    <property type="match status" value="1"/>
</dbReference>
<comment type="pathway">
    <text evidence="1 8">Cofactor biosynthesis; tetrahydrofolate biosynthesis; 5,6,7,8-tetrahydrofolate from 7,8-dihydrofolate: step 1/1.</text>
</comment>
<evidence type="ECO:0000259" key="9">
    <source>
        <dbReference type="PROSITE" id="PS51330"/>
    </source>
</evidence>
<dbReference type="InterPro" id="IPR024072">
    <property type="entry name" value="DHFR-like_dom_sf"/>
</dbReference>
<dbReference type="PANTHER" id="PTHR48069">
    <property type="entry name" value="DIHYDROFOLATE REDUCTASE"/>
    <property type="match status" value="1"/>
</dbReference>
<evidence type="ECO:0000256" key="6">
    <source>
        <dbReference type="ARBA" id="ARBA00023002"/>
    </source>
</evidence>
<dbReference type="InterPro" id="IPR012259">
    <property type="entry name" value="DHFR"/>
</dbReference>
<evidence type="ECO:0000256" key="3">
    <source>
        <dbReference type="ARBA" id="ARBA00012856"/>
    </source>
</evidence>
<dbReference type="PROSITE" id="PS51330">
    <property type="entry name" value="DHFR_2"/>
    <property type="match status" value="1"/>
</dbReference>
<comment type="function">
    <text evidence="7 8">Key enzyme in folate metabolism. Catalyzes an essential reaction for de novo glycine and purine synthesis, and for DNA precursor synthesis.</text>
</comment>
<evidence type="ECO:0000313" key="11">
    <source>
        <dbReference type="Proteomes" id="UP000502958"/>
    </source>
</evidence>
<dbReference type="SUPFAM" id="SSF53597">
    <property type="entry name" value="Dihydrofolate reductase-like"/>
    <property type="match status" value="1"/>
</dbReference>
<dbReference type="Pfam" id="PF00186">
    <property type="entry name" value="DHFR_1"/>
    <property type="match status" value="1"/>
</dbReference>
<dbReference type="RefSeq" id="WP_163119014.1">
    <property type="nucleotide sequence ID" value="NZ_CP047588.1"/>
</dbReference>
<comment type="similarity">
    <text evidence="2 8">Belongs to the dihydrofolate reductase family.</text>
</comment>
<dbReference type="GO" id="GO:0005829">
    <property type="term" value="C:cytosol"/>
    <property type="evidence" value="ECO:0007669"/>
    <property type="project" value="TreeGrafter"/>
</dbReference>
<feature type="domain" description="DHFR" evidence="9">
    <location>
        <begin position="2"/>
        <end position="168"/>
    </location>
</feature>
<sequence length="168" mass="19860">MNISLIAAISKNLIIGYKNQIPWYIPNDLKWFKKQTVNKNIIMGRMTWESISQPLPNRRNIVISKSEIKNKNIIWCRSIDDAISNAASNIIISKKYHQEIMVIGGEEIYKQMLFFANKLYLTHIDINTIGDAYFPKYTLYPSWKTLFRKNNIKNQFNPYNYTFEILSR</sequence>
<evidence type="ECO:0000256" key="4">
    <source>
        <dbReference type="ARBA" id="ARBA00022563"/>
    </source>
</evidence>
<dbReference type="InterPro" id="IPR001796">
    <property type="entry name" value="DHFR_dom"/>
</dbReference>
<evidence type="ECO:0000256" key="5">
    <source>
        <dbReference type="ARBA" id="ARBA00022857"/>
    </source>
</evidence>
<keyword evidence="5 8" id="KW-0521">NADP</keyword>
<dbReference type="GO" id="GO:0046655">
    <property type="term" value="P:folic acid metabolic process"/>
    <property type="evidence" value="ECO:0007669"/>
    <property type="project" value="TreeGrafter"/>
</dbReference>
<evidence type="ECO:0000256" key="1">
    <source>
        <dbReference type="ARBA" id="ARBA00004903"/>
    </source>
</evidence>